<dbReference type="Proteomes" id="UP001229955">
    <property type="component" value="Chromosome"/>
</dbReference>
<protein>
    <submittedName>
        <fullName evidence="5">DUF4105 domain-containing protein</fullName>
    </submittedName>
</protein>
<name>A0AA49JTN2_9BACT</name>
<dbReference type="InterPro" id="IPR025178">
    <property type="entry name" value="Lnb_N"/>
</dbReference>
<accession>A0AA49JZA2</accession>
<keyword evidence="2" id="KW-0732">Signal</keyword>
<feature type="transmembrane region" description="Helical" evidence="1">
    <location>
        <begin position="357"/>
        <end position="380"/>
    </location>
</feature>
<feature type="chain" id="PRO_5041236435" evidence="2">
    <location>
        <begin position="26"/>
        <end position="414"/>
    </location>
</feature>
<accession>A0AA49JTN2</accession>
<dbReference type="Pfam" id="PF13387">
    <property type="entry name" value="Lnb_N"/>
    <property type="match status" value="1"/>
</dbReference>
<dbReference type="RefSeq" id="WP_367887401.1">
    <property type="nucleotide sequence ID" value="NZ_CP130612.1"/>
</dbReference>
<organism evidence="5">
    <name type="scientific">Pseudogemmatithrix spongiicola</name>
    <dbReference type="NCBI Taxonomy" id="3062599"/>
    <lineage>
        <taxon>Bacteria</taxon>
        <taxon>Pseudomonadati</taxon>
        <taxon>Gemmatimonadota</taxon>
        <taxon>Gemmatimonadia</taxon>
        <taxon>Gemmatimonadales</taxon>
        <taxon>Gemmatimonadaceae</taxon>
        <taxon>Pseudogemmatithrix</taxon>
    </lineage>
</organism>
<evidence type="ECO:0000313" key="5">
    <source>
        <dbReference type="EMBL" id="WKW11705.1"/>
    </source>
</evidence>
<dbReference type="Pfam" id="PF25221">
    <property type="entry name" value="5TMH_Lnb"/>
    <property type="match status" value="1"/>
</dbReference>
<keyword evidence="1" id="KW-1133">Transmembrane helix</keyword>
<evidence type="ECO:0000259" key="3">
    <source>
        <dbReference type="Pfam" id="PF13387"/>
    </source>
</evidence>
<evidence type="ECO:0000256" key="1">
    <source>
        <dbReference type="SAM" id="Phobius"/>
    </source>
</evidence>
<dbReference type="EMBL" id="CP130612">
    <property type="protein sequence ID" value="WKW11705.1"/>
    <property type="molecule type" value="Genomic_DNA"/>
</dbReference>
<feature type="transmembrane region" description="Helical" evidence="1">
    <location>
        <begin position="326"/>
        <end position="345"/>
    </location>
</feature>
<evidence type="ECO:0000259" key="4">
    <source>
        <dbReference type="Pfam" id="PF25221"/>
    </source>
</evidence>
<gene>
    <name evidence="5" type="ORF">Strain138_000964</name>
    <name evidence="6" type="ORF">Strain318_000964</name>
</gene>
<feature type="transmembrane region" description="Helical" evidence="1">
    <location>
        <begin position="294"/>
        <end position="320"/>
    </location>
</feature>
<feature type="domain" description="Lnb-like transmembrane" evidence="4">
    <location>
        <begin position="272"/>
        <end position="391"/>
    </location>
</feature>
<dbReference type="EMBL" id="CP130613">
    <property type="protein sequence ID" value="WKW14615.1"/>
    <property type="molecule type" value="Genomic_DNA"/>
</dbReference>
<dbReference type="KEGG" id="pspc:Strain318_000964"/>
<feature type="transmembrane region" description="Helical" evidence="1">
    <location>
        <begin position="386"/>
        <end position="403"/>
    </location>
</feature>
<dbReference type="AlphaFoldDB" id="A0AA49JTN2"/>
<feature type="domain" description="Lnb N-terminal periplasmic" evidence="3">
    <location>
        <begin position="29"/>
        <end position="175"/>
    </location>
</feature>
<feature type="signal peptide" evidence="2">
    <location>
        <begin position="1"/>
        <end position="25"/>
    </location>
</feature>
<keyword evidence="1" id="KW-0812">Transmembrane</keyword>
<keyword evidence="1" id="KW-0472">Membrane</keyword>
<sequence length="414" mass="45376">MPFAPMRVAVLAMMLAVLGSVPAAAQGPTAASALRVSVLTFGPGDLVFERFGHNALRIVDPATGSDLAYNWGMFSFDQPNFLGRFLSGDTQYWVEAFPSEPLIAFYAKFDRDAVEQVLDLTDAEKAELKAFVEANVREENKYYRYQYFLDNCSTRIRDALDRVMGGALQRRFVPITTTWSYRDESIRLTGPTYYSQLGIELALGPSADQPLTAWEAMFVPMRLRDYLREVTVPAPGGGTRPLVAQERVLHTPTARAPEPAERRGLTLGALGPVLGAWMLMLVPTSLEARRKRRIPAAVMAALFYGLTGLVGCVLLGMWLFSAHTFWYWNLTLLLCSPLALAAAILGARAVWRGERDVLATMVLAAVVIPAALALLLTPFVPQRLGGPLMLLLPGHLGLALVIWRHTQAPSAAAS</sequence>
<evidence type="ECO:0000256" key="2">
    <source>
        <dbReference type="SAM" id="SignalP"/>
    </source>
</evidence>
<reference evidence="5" key="1">
    <citation type="submission" date="2023-07" db="EMBL/GenBank/DDBJ databases">
        <authorList>
            <person name="Haufschild T."/>
            <person name="Kallscheuer N."/>
            <person name="Hammer J."/>
            <person name="Kohn T."/>
            <person name="Kabuu M."/>
            <person name="Jogler M."/>
            <person name="Wohfarth N."/>
            <person name="Heuer A."/>
            <person name="Rohde M."/>
            <person name="van Teeseling M.C.F."/>
            <person name="Jogler C."/>
        </authorList>
    </citation>
    <scope>NUCLEOTIDE SEQUENCE</scope>
    <source>
        <strain evidence="5">Strain 138</strain>
        <strain evidence="6">Strain 318</strain>
    </source>
</reference>
<evidence type="ECO:0000313" key="6">
    <source>
        <dbReference type="EMBL" id="WKW14615.1"/>
    </source>
</evidence>
<keyword evidence="7" id="KW-1185">Reference proteome</keyword>
<evidence type="ECO:0000313" key="7">
    <source>
        <dbReference type="Proteomes" id="UP001229955"/>
    </source>
</evidence>
<proteinExistence type="predicted"/>
<dbReference type="InterPro" id="IPR057436">
    <property type="entry name" value="5TMH_Lnb"/>
</dbReference>
<feature type="transmembrane region" description="Helical" evidence="1">
    <location>
        <begin position="264"/>
        <end position="282"/>
    </location>
</feature>